<evidence type="ECO:0000259" key="1">
    <source>
        <dbReference type="Pfam" id="PF03061"/>
    </source>
</evidence>
<dbReference type="InterPro" id="IPR006683">
    <property type="entry name" value="Thioestr_dom"/>
</dbReference>
<keyword evidence="3" id="KW-1185">Reference proteome</keyword>
<protein>
    <submittedName>
        <fullName evidence="2">Thioesterase</fullName>
    </submittedName>
</protein>
<organism evidence="2 3">
    <name type="scientific">Novosphingobium indicum</name>
    <dbReference type="NCBI Taxonomy" id="462949"/>
    <lineage>
        <taxon>Bacteria</taxon>
        <taxon>Pseudomonadati</taxon>
        <taxon>Pseudomonadota</taxon>
        <taxon>Alphaproteobacteria</taxon>
        <taxon>Sphingomonadales</taxon>
        <taxon>Sphingomonadaceae</taxon>
        <taxon>Novosphingobium</taxon>
    </lineage>
</organism>
<dbReference type="Proteomes" id="UP000605099">
    <property type="component" value="Unassembled WGS sequence"/>
</dbReference>
<accession>A0ABQ2JXZ9</accession>
<gene>
    <name evidence="2" type="ORF">GCM10011349_37410</name>
</gene>
<evidence type="ECO:0000313" key="2">
    <source>
        <dbReference type="EMBL" id="GGN58124.1"/>
    </source>
</evidence>
<name>A0ABQ2JXZ9_9SPHN</name>
<dbReference type="Gene3D" id="3.10.129.10">
    <property type="entry name" value="Hotdog Thioesterase"/>
    <property type="match status" value="1"/>
</dbReference>
<dbReference type="CDD" id="cd03443">
    <property type="entry name" value="PaaI_thioesterase"/>
    <property type="match status" value="1"/>
</dbReference>
<dbReference type="Pfam" id="PF03061">
    <property type="entry name" value="4HBT"/>
    <property type="match status" value="1"/>
</dbReference>
<dbReference type="SUPFAM" id="SSF54637">
    <property type="entry name" value="Thioesterase/thiol ester dehydrase-isomerase"/>
    <property type="match status" value="1"/>
</dbReference>
<feature type="domain" description="Thioesterase" evidence="1">
    <location>
        <begin position="55"/>
        <end position="120"/>
    </location>
</feature>
<dbReference type="InterPro" id="IPR029069">
    <property type="entry name" value="HotDog_dom_sf"/>
</dbReference>
<proteinExistence type="predicted"/>
<dbReference type="EMBL" id="BMLK01000021">
    <property type="protein sequence ID" value="GGN58124.1"/>
    <property type="molecule type" value="Genomic_DNA"/>
</dbReference>
<reference evidence="3" key="1">
    <citation type="journal article" date="2019" name="Int. J. Syst. Evol. Microbiol.">
        <title>The Global Catalogue of Microorganisms (GCM) 10K type strain sequencing project: providing services to taxonomists for standard genome sequencing and annotation.</title>
        <authorList>
            <consortium name="The Broad Institute Genomics Platform"/>
            <consortium name="The Broad Institute Genome Sequencing Center for Infectious Disease"/>
            <person name="Wu L."/>
            <person name="Ma J."/>
        </authorList>
    </citation>
    <scope>NUCLEOTIDE SEQUENCE [LARGE SCALE GENOMIC DNA]</scope>
    <source>
        <strain evidence="3">CGMCC 1.6784</strain>
    </source>
</reference>
<evidence type="ECO:0000313" key="3">
    <source>
        <dbReference type="Proteomes" id="UP000605099"/>
    </source>
</evidence>
<sequence length="146" mass="15488">MNEAIAALEAEGWSHIPLDTFSATIDPVFTRGEPGVSREVAVKTNPGMANNRADTVHGGAMMTFADIALGIGAVDAAGGPYCATVQLNYHFVRSVRVGQLVICRPQAVRRTSRLVFMRGLFEVDGEAAGSADGIFQYFSGPALRAD</sequence>
<comment type="caution">
    <text evidence="2">The sequence shown here is derived from an EMBL/GenBank/DDBJ whole genome shotgun (WGS) entry which is preliminary data.</text>
</comment>
<dbReference type="RefSeq" id="WP_188822113.1">
    <property type="nucleotide sequence ID" value="NZ_BMLK01000021.1"/>
</dbReference>